<organism evidence="1 2">
    <name type="scientific">Dovyalis caffra</name>
    <dbReference type="NCBI Taxonomy" id="77055"/>
    <lineage>
        <taxon>Eukaryota</taxon>
        <taxon>Viridiplantae</taxon>
        <taxon>Streptophyta</taxon>
        <taxon>Embryophyta</taxon>
        <taxon>Tracheophyta</taxon>
        <taxon>Spermatophyta</taxon>
        <taxon>Magnoliopsida</taxon>
        <taxon>eudicotyledons</taxon>
        <taxon>Gunneridae</taxon>
        <taxon>Pentapetalae</taxon>
        <taxon>rosids</taxon>
        <taxon>fabids</taxon>
        <taxon>Malpighiales</taxon>
        <taxon>Salicaceae</taxon>
        <taxon>Flacourtieae</taxon>
        <taxon>Dovyalis</taxon>
    </lineage>
</organism>
<reference evidence="1 2" key="1">
    <citation type="submission" date="2024-01" db="EMBL/GenBank/DDBJ databases">
        <authorList>
            <person name="Waweru B."/>
        </authorList>
    </citation>
    <scope>NUCLEOTIDE SEQUENCE [LARGE SCALE GENOMIC DNA]</scope>
</reference>
<sequence>MAAISEPNSPSLTQKLKSTFCLSPFRKHNHHHRRHHVSFSAVEKDINHEMLDDQVVQEEMNVESREDVKVNKTSFLSRTGKHGHGHRRRHSVSADFHYDPTSYALNFDEGQGSDNGTHGSSESPLRSFSSRHLCLSKWGETIWTVAWDPFGTEFGIREADTDLTNVERPLGSWMAMGSLHDGSINLGRYIIIKNKSASITLTDACFGGVGSKSKETSRRPHLRLCMASLACVGCQTSNQDYYALARPHKGMAFGEYY</sequence>
<dbReference type="EMBL" id="CAWUPB010001120">
    <property type="protein sequence ID" value="CAK7338525.1"/>
    <property type="molecule type" value="Genomic_DNA"/>
</dbReference>
<dbReference type="PANTHER" id="PTHR33168">
    <property type="entry name" value="STRESS INDUCED PROTEIN-RELATED"/>
    <property type="match status" value="1"/>
</dbReference>
<keyword evidence="2" id="KW-1185">Reference proteome</keyword>
<protein>
    <submittedName>
        <fullName evidence="1">Uncharacterized protein</fullName>
    </submittedName>
</protein>
<comment type="caution">
    <text evidence="1">The sequence shown here is derived from an EMBL/GenBank/DDBJ whole genome shotgun (WGS) entry which is preliminary data.</text>
</comment>
<evidence type="ECO:0000313" key="2">
    <source>
        <dbReference type="Proteomes" id="UP001314170"/>
    </source>
</evidence>
<dbReference type="AlphaFoldDB" id="A0AAV1RQ62"/>
<proteinExistence type="predicted"/>
<gene>
    <name evidence="1" type="ORF">DCAF_LOCUS13573</name>
</gene>
<name>A0AAV1RQ62_9ROSI</name>
<dbReference type="Proteomes" id="UP001314170">
    <property type="component" value="Unassembled WGS sequence"/>
</dbReference>
<evidence type="ECO:0000313" key="1">
    <source>
        <dbReference type="EMBL" id="CAK7338525.1"/>
    </source>
</evidence>
<accession>A0AAV1RQ62</accession>